<evidence type="ECO:0000256" key="1">
    <source>
        <dbReference type="ARBA" id="ARBA00022729"/>
    </source>
</evidence>
<dbReference type="PROSITE" id="PS01180">
    <property type="entry name" value="CUB"/>
    <property type="match status" value="3"/>
</dbReference>
<dbReference type="CDD" id="cd00041">
    <property type="entry name" value="CUB"/>
    <property type="match status" value="3"/>
</dbReference>
<feature type="domain" description="CUB" evidence="5">
    <location>
        <begin position="378"/>
        <end position="485"/>
    </location>
</feature>
<dbReference type="PANTHER" id="PTHR24251">
    <property type="entry name" value="OVOCHYMASE-RELATED"/>
    <property type="match status" value="1"/>
</dbReference>
<dbReference type="Proteomes" id="UP000515129">
    <property type="component" value="Chromosome 17"/>
</dbReference>
<dbReference type="FunFam" id="2.60.120.290:FF:000013">
    <property type="entry name" value="Membrane frizzled-related protein"/>
    <property type="match status" value="2"/>
</dbReference>
<evidence type="ECO:0000256" key="4">
    <source>
        <dbReference type="PROSITE-ProRule" id="PRU00059"/>
    </source>
</evidence>
<dbReference type="RefSeq" id="XP_026141523.1">
    <property type="nucleotide sequence ID" value="XM_026285738.1"/>
</dbReference>
<keyword evidence="6" id="KW-1185">Reference proteome</keyword>
<evidence type="ECO:0000313" key="7">
    <source>
        <dbReference type="RefSeq" id="XP_026141523.1"/>
    </source>
</evidence>
<reference evidence="7" key="1">
    <citation type="submission" date="2025-08" db="UniProtKB">
        <authorList>
            <consortium name="RefSeq"/>
        </authorList>
    </citation>
    <scope>IDENTIFICATION</scope>
    <source>
        <strain evidence="7">Wakin</strain>
        <tissue evidence="7">Muscle</tissue>
    </source>
</reference>
<comment type="caution">
    <text evidence="4">Lacks conserved residue(s) required for the propagation of feature annotation.</text>
</comment>
<protein>
    <submittedName>
        <fullName evidence="7">Deleted in malignant brain tumors 1 protein-like</fullName>
    </submittedName>
</protein>
<dbReference type="AlphaFoldDB" id="A0A6P6R8N3"/>
<dbReference type="KEGG" id="caua:113117214"/>
<organism evidence="6 7">
    <name type="scientific">Carassius auratus</name>
    <name type="common">Goldfish</name>
    <dbReference type="NCBI Taxonomy" id="7957"/>
    <lineage>
        <taxon>Eukaryota</taxon>
        <taxon>Metazoa</taxon>
        <taxon>Chordata</taxon>
        <taxon>Craniata</taxon>
        <taxon>Vertebrata</taxon>
        <taxon>Euteleostomi</taxon>
        <taxon>Actinopterygii</taxon>
        <taxon>Neopterygii</taxon>
        <taxon>Teleostei</taxon>
        <taxon>Ostariophysi</taxon>
        <taxon>Cypriniformes</taxon>
        <taxon>Cyprinidae</taxon>
        <taxon>Cyprininae</taxon>
        <taxon>Carassius</taxon>
    </lineage>
</organism>
<dbReference type="SUPFAM" id="SSF49854">
    <property type="entry name" value="Spermadhesin, CUB domain"/>
    <property type="match status" value="3"/>
</dbReference>
<accession>A0A6P6R8N3</accession>
<dbReference type="InterPro" id="IPR000859">
    <property type="entry name" value="CUB_dom"/>
</dbReference>
<proteinExistence type="predicted"/>
<dbReference type="GeneID" id="113117214"/>
<feature type="domain" description="CUB" evidence="5">
    <location>
        <begin position="488"/>
        <end position="534"/>
    </location>
</feature>
<gene>
    <name evidence="7" type="primary">LOC113117214</name>
</gene>
<evidence type="ECO:0000313" key="6">
    <source>
        <dbReference type="Proteomes" id="UP000515129"/>
    </source>
</evidence>
<keyword evidence="2" id="KW-0677">Repeat</keyword>
<dbReference type="Gene3D" id="2.60.120.290">
    <property type="entry name" value="Spermadhesin, CUB domain"/>
    <property type="match status" value="3"/>
</dbReference>
<dbReference type="OrthoDB" id="10063988at2759"/>
<dbReference type="Pfam" id="PF00431">
    <property type="entry name" value="CUB"/>
    <property type="match status" value="3"/>
</dbReference>
<evidence type="ECO:0000256" key="2">
    <source>
        <dbReference type="ARBA" id="ARBA00022737"/>
    </source>
</evidence>
<sequence length="534" mass="60913">MCDRDVNWFGWYRLFIHGQSAQMPNTCIDEYKCGTHAPLWLNGEHPKVEDGVVTRGVCGHWNNNCCYYNSTPIRVKACPGDYYVYEFVRPFMCAVAYCADVGNINTIYTTITPETNSSEPCGGNMTDWRGVLLSPRYPNNYPNNAQCTWTIHSTGNTTVSLIFTDVDLETCCDYIKVYDGPSTHHPLLGEIREYRNQSFRSSSNDLTVLFYSDHSVTRRGFHANWVFVESPSDDPCYSYTVLDEPWRATDYQNDSVLMCDRDVNWFGWYRLFIHGQSAQMPNTCIDEYKCGTHAPLWLNGEHPKVEDGVVTRGVCGHWNNNCCYYNSTPIRVKACPGDYHVYEFVRPFMCAVAYCADVGNINTIYTTITPETNSSEPCGGNLTDWRGVLLSPRYPNNYPNNAQCTWTIHSTGNTTVSLIFTDVDLETCCDYIKVYDGPSTLHPFLGEIQEYRNQSFKSSSNDLTVLFYSDHSVTRRGFHANWVFIESCGGYMTDWMGDLSSPWYPNNYPDNSYCTWTIHSTGNMTVSLTFTDVV</sequence>
<keyword evidence="1" id="KW-0732">Signal</keyword>
<dbReference type="PANTHER" id="PTHR24251:SF41">
    <property type="entry name" value="DELETED IN MALIGNANT BRAIN TUMORS 1 PROTEIN-LIKE"/>
    <property type="match status" value="1"/>
</dbReference>
<dbReference type="SMART" id="SM00042">
    <property type="entry name" value="CUB"/>
    <property type="match status" value="2"/>
</dbReference>
<evidence type="ECO:0000259" key="5">
    <source>
        <dbReference type="PROSITE" id="PS01180"/>
    </source>
</evidence>
<feature type="domain" description="CUB" evidence="5">
    <location>
        <begin position="121"/>
        <end position="228"/>
    </location>
</feature>
<dbReference type="Pfam" id="PF23283">
    <property type="entry name" value="D8C_UMOD"/>
    <property type="match status" value="2"/>
</dbReference>
<keyword evidence="3" id="KW-1015">Disulfide bond</keyword>
<evidence type="ECO:0000256" key="3">
    <source>
        <dbReference type="ARBA" id="ARBA00023157"/>
    </source>
</evidence>
<dbReference type="InterPro" id="IPR035914">
    <property type="entry name" value="Sperma_CUB_dom_sf"/>
</dbReference>
<dbReference type="InterPro" id="IPR057774">
    <property type="entry name" value="D8C_UMOD/GP2/OIT3-like"/>
</dbReference>
<name>A0A6P6R8N3_CARAU</name>